<evidence type="ECO:0008006" key="4">
    <source>
        <dbReference type="Google" id="ProtNLM"/>
    </source>
</evidence>
<dbReference type="Gene3D" id="1.20.1600.10">
    <property type="entry name" value="Outer membrane efflux proteins (OEP)"/>
    <property type="match status" value="1"/>
</dbReference>
<keyword evidence="1" id="KW-0812">Transmembrane</keyword>
<dbReference type="SUPFAM" id="SSF56954">
    <property type="entry name" value="Outer membrane efflux proteins (OEP)"/>
    <property type="match status" value="1"/>
</dbReference>
<sequence length="224" mass="25489">MINHSIHYVPIILIFFITLGTNAQNFAMDIHLDLMRAVYLTLDHNPDILLQKQKAIQSQGNLNAASGQFELIMKGSAASLYEKNNLTQSEKLQYGEDVSSAKNTEISYQIWLEKKFRWGMLVRPGVEMSHFHEQYNQDDNAPPGNRGTISFTVSQPLMRGFGQITAADEKAAQLIYESESLQIQHIASQSILKTAKTYWLCLAAQKRFKAVSDSEKERKTNYRN</sequence>
<keyword evidence="1" id="KW-0472">Membrane</keyword>
<evidence type="ECO:0000313" key="2">
    <source>
        <dbReference type="EMBL" id="ETR66141.1"/>
    </source>
</evidence>
<protein>
    <recommendedName>
        <fullName evidence="4">Outer membrane efflux protein</fullName>
    </recommendedName>
</protein>
<dbReference type="GO" id="GO:0015562">
    <property type="term" value="F:efflux transmembrane transporter activity"/>
    <property type="evidence" value="ECO:0007669"/>
    <property type="project" value="InterPro"/>
</dbReference>
<dbReference type="AlphaFoldDB" id="A0A1V1NUA1"/>
<accession>A0A1V1NUA1</accession>
<evidence type="ECO:0000313" key="3">
    <source>
        <dbReference type="Proteomes" id="UP000189670"/>
    </source>
</evidence>
<dbReference type="Proteomes" id="UP000189670">
    <property type="component" value="Unassembled WGS sequence"/>
</dbReference>
<comment type="caution">
    <text evidence="2">The sequence shown here is derived from an EMBL/GenBank/DDBJ whole genome shotgun (WGS) entry which is preliminary data.</text>
</comment>
<name>A0A1V1NUA1_9BACT</name>
<proteinExistence type="predicted"/>
<feature type="transmembrane region" description="Helical" evidence="1">
    <location>
        <begin position="6"/>
        <end position="27"/>
    </location>
</feature>
<reference evidence="3" key="1">
    <citation type="submission" date="2012-11" db="EMBL/GenBank/DDBJ databases">
        <authorList>
            <person name="Lucero-Rivera Y.E."/>
            <person name="Tovar-Ramirez D."/>
        </authorList>
    </citation>
    <scope>NUCLEOTIDE SEQUENCE [LARGE SCALE GENOMIC DNA]</scope>
    <source>
        <strain evidence="3">Araruama</strain>
    </source>
</reference>
<evidence type="ECO:0000256" key="1">
    <source>
        <dbReference type="SAM" id="Phobius"/>
    </source>
</evidence>
<gene>
    <name evidence="2" type="ORF">OMM_13190</name>
</gene>
<organism evidence="2 3">
    <name type="scientific">Candidatus Magnetoglobus multicellularis str. Araruama</name>
    <dbReference type="NCBI Taxonomy" id="890399"/>
    <lineage>
        <taxon>Bacteria</taxon>
        <taxon>Pseudomonadati</taxon>
        <taxon>Thermodesulfobacteriota</taxon>
        <taxon>Desulfobacteria</taxon>
        <taxon>Desulfobacterales</taxon>
        <taxon>Desulfobacteraceae</taxon>
        <taxon>Candidatus Magnetoglobus</taxon>
    </lineage>
</organism>
<dbReference type="EMBL" id="ATBP01002202">
    <property type="protein sequence ID" value="ETR66141.1"/>
    <property type="molecule type" value="Genomic_DNA"/>
</dbReference>
<keyword evidence="1" id="KW-1133">Transmembrane helix</keyword>